<dbReference type="AlphaFoldDB" id="L7LTD9"/>
<sequence length="184" mass="21493">MFVFILPLLVDLASGGSSQSDTPLELRNATWQDLKDFLTTSQETWLTKYNKPISIFCIRREPIWHRGNNYSFYKWYRTGAPQSKIRQSAKISAETEWPTMTIIYQNQRVEEGEVQVLRYWNPNETCAVFTLRDGTCAQYAWKSKLENTPVCDGVYKKMCRFTYPVFKPSCIRNVGICLNARSWC</sequence>
<feature type="chain" id="PRO_5013243486" evidence="1">
    <location>
        <begin position="16"/>
        <end position="184"/>
    </location>
</feature>
<evidence type="ECO:0000313" key="2">
    <source>
        <dbReference type="EMBL" id="JAA54148.1"/>
    </source>
</evidence>
<organism evidence="2">
    <name type="scientific">Rhipicephalus pulchellus</name>
    <name type="common">Yellow backed tick</name>
    <name type="synonym">Dermacentor pulchellus</name>
    <dbReference type="NCBI Taxonomy" id="72859"/>
    <lineage>
        <taxon>Eukaryota</taxon>
        <taxon>Metazoa</taxon>
        <taxon>Ecdysozoa</taxon>
        <taxon>Arthropoda</taxon>
        <taxon>Chelicerata</taxon>
        <taxon>Arachnida</taxon>
        <taxon>Acari</taxon>
        <taxon>Parasitiformes</taxon>
        <taxon>Ixodida</taxon>
        <taxon>Ixodoidea</taxon>
        <taxon>Ixodidae</taxon>
        <taxon>Rhipicephalinae</taxon>
        <taxon>Rhipicephalus</taxon>
        <taxon>Rhipicephalus</taxon>
    </lineage>
</organism>
<feature type="signal peptide" evidence="1">
    <location>
        <begin position="1"/>
        <end position="15"/>
    </location>
</feature>
<name>L7LTD9_RHIPC</name>
<accession>L7LTD9</accession>
<evidence type="ECO:0000256" key="1">
    <source>
        <dbReference type="SAM" id="SignalP"/>
    </source>
</evidence>
<proteinExistence type="evidence at transcript level"/>
<dbReference type="EMBL" id="GACK01010886">
    <property type="protein sequence ID" value="JAA54148.1"/>
    <property type="molecule type" value="mRNA"/>
</dbReference>
<reference evidence="2" key="1">
    <citation type="submission" date="2012-11" db="EMBL/GenBank/DDBJ databases">
        <authorList>
            <person name="Lucero-Rivera Y.E."/>
            <person name="Tovar-Ramirez D."/>
        </authorList>
    </citation>
    <scope>NUCLEOTIDE SEQUENCE</scope>
    <source>
        <tissue evidence="2">Salivary gland</tissue>
    </source>
</reference>
<reference evidence="2" key="2">
    <citation type="journal article" date="2015" name="J. Proteomics">
        <title>Sexual differences in the sialomes of the zebra tick, Rhipicephalus pulchellus.</title>
        <authorList>
            <person name="Tan A.W."/>
            <person name="Francischetti I.M."/>
            <person name="Slovak M."/>
            <person name="Kini R.M."/>
            <person name="Ribeiro J.M."/>
        </authorList>
    </citation>
    <scope>NUCLEOTIDE SEQUENCE</scope>
    <source>
        <tissue evidence="2">Salivary gland</tissue>
    </source>
</reference>
<protein>
    <submittedName>
        <fullName evidence="2">Putative group i salivary lipocalin</fullName>
    </submittedName>
</protein>
<keyword evidence="1" id="KW-0732">Signal</keyword>